<dbReference type="SUPFAM" id="SSF53474">
    <property type="entry name" value="alpha/beta-Hydrolases"/>
    <property type="match status" value="1"/>
</dbReference>
<dbReference type="AlphaFoldDB" id="A0A423W268"/>
<dbReference type="Pfam" id="PF07859">
    <property type="entry name" value="Abhydrolase_3"/>
    <property type="match status" value="1"/>
</dbReference>
<name>A0A423W268_9PEZI</name>
<sequence>MAKFRRQLQHLVLWWLQVFAVDYRLASEDPVPCPVEDVYAALSWLFEIDKTIGIDPTRRVIYGDSAGGGMRGP</sequence>
<dbReference type="Gene3D" id="3.40.50.1820">
    <property type="entry name" value="alpha/beta hydrolase"/>
    <property type="match status" value="1"/>
</dbReference>
<dbReference type="InterPro" id="IPR013094">
    <property type="entry name" value="AB_hydrolase_3"/>
</dbReference>
<evidence type="ECO:0000259" key="3">
    <source>
        <dbReference type="Pfam" id="PF07859"/>
    </source>
</evidence>
<gene>
    <name evidence="4" type="ORF">VMCG_06941</name>
</gene>
<dbReference type="STRING" id="356882.A0A423W268"/>
<evidence type="ECO:0000256" key="1">
    <source>
        <dbReference type="ARBA" id="ARBA00022801"/>
    </source>
</evidence>
<dbReference type="EMBL" id="LKEA01000029">
    <property type="protein sequence ID" value="ROV97408.1"/>
    <property type="molecule type" value="Genomic_DNA"/>
</dbReference>
<protein>
    <recommendedName>
        <fullName evidence="3">Alpha/beta hydrolase fold-3 domain-containing protein</fullName>
    </recommendedName>
</protein>
<organism evidence="4 5">
    <name type="scientific">Cytospora schulzeri</name>
    <dbReference type="NCBI Taxonomy" id="448051"/>
    <lineage>
        <taxon>Eukaryota</taxon>
        <taxon>Fungi</taxon>
        <taxon>Dikarya</taxon>
        <taxon>Ascomycota</taxon>
        <taxon>Pezizomycotina</taxon>
        <taxon>Sordariomycetes</taxon>
        <taxon>Sordariomycetidae</taxon>
        <taxon>Diaporthales</taxon>
        <taxon>Cytosporaceae</taxon>
        <taxon>Cytospora</taxon>
    </lineage>
</organism>
<accession>A0A423W268</accession>
<reference evidence="4 5" key="1">
    <citation type="submission" date="2015-09" db="EMBL/GenBank/DDBJ databases">
        <title>Host preference determinants of Valsa canker pathogens revealed by comparative genomics.</title>
        <authorList>
            <person name="Yin Z."/>
            <person name="Huang L."/>
        </authorList>
    </citation>
    <scope>NUCLEOTIDE SEQUENCE [LARGE SCALE GENOMIC DNA]</scope>
    <source>
        <strain evidence="4 5">03-1</strain>
    </source>
</reference>
<evidence type="ECO:0000256" key="2">
    <source>
        <dbReference type="SAM" id="SignalP"/>
    </source>
</evidence>
<comment type="caution">
    <text evidence="4">The sequence shown here is derived from an EMBL/GenBank/DDBJ whole genome shotgun (WGS) entry which is preliminary data.</text>
</comment>
<keyword evidence="1" id="KW-0378">Hydrolase</keyword>
<keyword evidence="5" id="KW-1185">Reference proteome</keyword>
<feature type="signal peptide" evidence="2">
    <location>
        <begin position="1"/>
        <end position="20"/>
    </location>
</feature>
<proteinExistence type="predicted"/>
<dbReference type="OrthoDB" id="433474at2759"/>
<dbReference type="Proteomes" id="UP000283895">
    <property type="component" value="Unassembled WGS sequence"/>
</dbReference>
<keyword evidence="2" id="KW-0732">Signal</keyword>
<dbReference type="InterPro" id="IPR050300">
    <property type="entry name" value="GDXG_lipolytic_enzyme"/>
</dbReference>
<dbReference type="GO" id="GO:0016787">
    <property type="term" value="F:hydrolase activity"/>
    <property type="evidence" value="ECO:0007669"/>
    <property type="project" value="UniProtKB-KW"/>
</dbReference>
<dbReference type="PANTHER" id="PTHR48081:SF8">
    <property type="entry name" value="ALPHA_BETA HYDROLASE FOLD-3 DOMAIN-CONTAINING PROTEIN-RELATED"/>
    <property type="match status" value="1"/>
</dbReference>
<feature type="chain" id="PRO_5019379043" description="Alpha/beta hydrolase fold-3 domain-containing protein" evidence="2">
    <location>
        <begin position="21"/>
        <end position="73"/>
    </location>
</feature>
<evidence type="ECO:0000313" key="4">
    <source>
        <dbReference type="EMBL" id="ROV97408.1"/>
    </source>
</evidence>
<dbReference type="PANTHER" id="PTHR48081">
    <property type="entry name" value="AB HYDROLASE SUPERFAMILY PROTEIN C4A8.06C"/>
    <property type="match status" value="1"/>
</dbReference>
<evidence type="ECO:0000313" key="5">
    <source>
        <dbReference type="Proteomes" id="UP000283895"/>
    </source>
</evidence>
<feature type="domain" description="Alpha/beta hydrolase fold-3" evidence="3">
    <location>
        <begin position="17"/>
        <end position="70"/>
    </location>
</feature>
<dbReference type="InterPro" id="IPR029058">
    <property type="entry name" value="AB_hydrolase_fold"/>
</dbReference>